<reference evidence="6 7" key="1">
    <citation type="submission" date="2018-04" db="EMBL/GenBank/DDBJ databases">
        <title>Camelliibacillus theae gen. nov., sp. nov., isolated from Pu'er tea.</title>
        <authorList>
            <person name="Niu L."/>
        </authorList>
    </citation>
    <scope>NUCLEOTIDE SEQUENCE [LARGE SCALE GENOMIC DNA]</scope>
    <source>
        <strain evidence="6 7">T8</strain>
    </source>
</reference>
<evidence type="ECO:0000256" key="1">
    <source>
        <dbReference type="ARBA" id="ARBA00005417"/>
    </source>
</evidence>
<dbReference type="SUPFAM" id="SSF52540">
    <property type="entry name" value="P-loop containing nucleoside triphosphate hydrolases"/>
    <property type="match status" value="1"/>
</dbReference>
<dbReference type="GO" id="GO:0005524">
    <property type="term" value="F:ATP binding"/>
    <property type="evidence" value="ECO:0007669"/>
    <property type="project" value="UniProtKB-KW"/>
</dbReference>
<evidence type="ECO:0000313" key="6">
    <source>
        <dbReference type="EMBL" id="PWA10031.1"/>
    </source>
</evidence>
<proteinExistence type="inferred from homology"/>
<feature type="domain" description="ABC transporter" evidence="5">
    <location>
        <begin position="2"/>
        <end position="232"/>
    </location>
</feature>
<evidence type="ECO:0000313" key="7">
    <source>
        <dbReference type="Proteomes" id="UP000245998"/>
    </source>
</evidence>
<dbReference type="AlphaFoldDB" id="A0A2U1JXT8"/>
<dbReference type="PROSITE" id="PS00211">
    <property type="entry name" value="ABC_TRANSPORTER_1"/>
    <property type="match status" value="1"/>
</dbReference>
<evidence type="ECO:0000259" key="5">
    <source>
        <dbReference type="PROSITE" id="PS50893"/>
    </source>
</evidence>
<dbReference type="Gene3D" id="3.40.50.300">
    <property type="entry name" value="P-loop containing nucleotide triphosphate hydrolases"/>
    <property type="match status" value="1"/>
</dbReference>
<evidence type="ECO:0000256" key="3">
    <source>
        <dbReference type="ARBA" id="ARBA00022741"/>
    </source>
</evidence>
<accession>A0A2U1JXT8</accession>
<dbReference type="GO" id="GO:0016887">
    <property type="term" value="F:ATP hydrolysis activity"/>
    <property type="evidence" value="ECO:0007669"/>
    <property type="project" value="InterPro"/>
</dbReference>
<dbReference type="EMBL" id="QCZG01000025">
    <property type="protein sequence ID" value="PWA10031.1"/>
    <property type="molecule type" value="Genomic_DNA"/>
</dbReference>
<protein>
    <submittedName>
        <fullName evidence="6">ABC transporter ATP-binding protein</fullName>
    </submittedName>
</protein>
<keyword evidence="2" id="KW-0813">Transport</keyword>
<keyword evidence="3" id="KW-0547">Nucleotide-binding</keyword>
<dbReference type="Proteomes" id="UP000245998">
    <property type="component" value="Unassembled WGS sequence"/>
</dbReference>
<dbReference type="Pfam" id="PF00005">
    <property type="entry name" value="ABC_tran"/>
    <property type="match status" value="1"/>
</dbReference>
<dbReference type="PROSITE" id="PS50893">
    <property type="entry name" value="ABC_TRANSPORTER_2"/>
    <property type="match status" value="1"/>
</dbReference>
<organism evidence="6 7">
    <name type="scientific">Pueribacillus theae</name>
    <dbReference type="NCBI Taxonomy" id="2171751"/>
    <lineage>
        <taxon>Bacteria</taxon>
        <taxon>Bacillati</taxon>
        <taxon>Bacillota</taxon>
        <taxon>Bacilli</taxon>
        <taxon>Bacillales</taxon>
        <taxon>Bacillaceae</taxon>
        <taxon>Pueribacillus</taxon>
    </lineage>
</organism>
<dbReference type="SMART" id="SM00382">
    <property type="entry name" value="AAA"/>
    <property type="match status" value="1"/>
</dbReference>
<dbReference type="OrthoDB" id="9804819at2"/>
<name>A0A2U1JXT8_9BACI</name>
<evidence type="ECO:0000256" key="2">
    <source>
        <dbReference type="ARBA" id="ARBA00022448"/>
    </source>
</evidence>
<dbReference type="InterPro" id="IPR017871">
    <property type="entry name" value="ABC_transporter-like_CS"/>
</dbReference>
<dbReference type="InterPro" id="IPR003439">
    <property type="entry name" value="ABC_transporter-like_ATP-bd"/>
</dbReference>
<evidence type="ECO:0000256" key="4">
    <source>
        <dbReference type="ARBA" id="ARBA00022840"/>
    </source>
</evidence>
<dbReference type="InterPro" id="IPR003593">
    <property type="entry name" value="AAA+_ATPase"/>
</dbReference>
<dbReference type="InterPro" id="IPR027417">
    <property type="entry name" value="P-loop_NTPase"/>
</dbReference>
<dbReference type="RefSeq" id="WP_116555173.1">
    <property type="nucleotide sequence ID" value="NZ_QCZG01000025.1"/>
</dbReference>
<keyword evidence="7" id="KW-1185">Reference proteome</keyword>
<dbReference type="PANTHER" id="PTHR43335">
    <property type="entry name" value="ABC TRANSPORTER, ATP-BINDING PROTEIN"/>
    <property type="match status" value="1"/>
</dbReference>
<comment type="similarity">
    <text evidence="1">Belongs to the ABC transporter superfamily.</text>
</comment>
<keyword evidence="4 6" id="KW-0067">ATP-binding</keyword>
<sequence length="290" mass="32023">MIEIQHLTKQYKKKELALDDINLTIEHGMFGLLGPNGAGKTTLMRILATVMPATSGDAMIDGFSLKKNPEAIRRKLGYLPQIFQLPPQLTAAEFLDYCAVMKGFNNKKERKQEILRLLEQVNLTDKQNRKIKTFSGGMKQRLGIAQALLGNPDLIIVDEPTAGLDPEERVRFRNLLARFSVNRTVILSTHIVADIESSCEQLAVLNHGQLVATGSTSDLTNHAEGKVWEVEIPADSQSFFNENQIISSRKTADGYVHKVIAEIKPSDSATLLEPTLEDGYLALIGRGANG</sequence>
<comment type="caution">
    <text evidence="6">The sequence shown here is derived from an EMBL/GenBank/DDBJ whole genome shotgun (WGS) entry which is preliminary data.</text>
</comment>
<dbReference type="CDD" id="cd03264">
    <property type="entry name" value="ABC_drug_resistance_like"/>
    <property type="match status" value="1"/>
</dbReference>
<gene>
    <name evidence="6" type="ORF">DCC39_12140</name>
</gene>
<dbReference type="PANTHER" id="PTHR43335:SF2">
    <property type="entry name" value="ABC TRANSPORTER, ATP-BINDING PROTEIN"/>
    <property type="match status" value="1"/>
</dbReference>